<accession>A0A6P1E2C8</accession>
<evidence type="ECO:0000313" key="4">
    <source>
        <dbReference type="Proteomes" id="UP000465035"/>
    </source>
</evidence>
<dbReference type="GO" id="GO:0016075">
    <property type="term" value="P:rRNA catabolic process"/>
    <property type="evidence" value="ECO:0007669"/>
    <property type="project" value="TreeGrafter"/>
</dbReference>
<evidence type="ECO:0000313" key="3">
    <source>
        <dbReference type="EMBL" id="QHB51466.1"/>
    </source>
</evidence>
<dbReference type="InterPro" id="IPR011067">
    <property type="entry name" value="Plasmid_toxin/cell-grow_inhib"/>
</dbReference>
<gene>
    <name evidence="3" type="ORF">GQR93_04170</name>
</gene>
<dbReference type="GO" id="GO:0003677">
    <property type="term" value="F:DNA binding"/>
    <property type="evidence" value="ECO:0007669"/>
    <property type="project" value="InterPro"/>
</dbReference>
<evidence type="ECO:0000256" key="2">
    <source>
        <dbReference type="ARBA" id="ARBA00022649"/>
    </source>
</evidence>
<evidence type="ECO:0000256" key="1">
    <source>
        <dbReference type="ARBA" id="ARBA00007521"/>
    </source>
</evidence>
<dbReference type="Gene3D" id="2.30.30.110">
    <property type="match status" value="1"/>
</dbReference>
<dbReference type="GO" id="GO:0004521">
    <property type="term" value="F:RNA endonuclease activity"/>
    <property type="evidence" value="ECO:0007669"/>
    <property type="project" value="TreeGrafter"/>
</dbReference>
<dbReference type="AlphaFoldDB" id="A0A6P1E2C8"/>
<dbReference type="EMBL" id="CP047121">
    <property type="protein sequence ID" value="QHB51466.1"/>
    <property type="molecule type" value="Genomic_DNA"/>
</dbReference>
<protein>
    <submittedName>
        <fullName evidence="3">Type II toxin-antitoxin system PemK/MazF family toxin</fullName>
    </submittedName>
</protein>
<dbReference type="Pfam" id="PF02452">
    <property type="entry name" value="PemK_toxin"/>
    <property type="match status" value="1"/>
</dbReference>
<dbReference type="RefSeq" id="WP_003552581.1">
    <property type="nucleotide sequence ID" value="NZ_CABKOL010000106.1"/>
</dbReference>
<organism evidence="3 4">
    <name type="scientific">Lentilactobacillus hilgardii</name>
    <name type="common">Lactobacillus hilgardii</name>
    <dbReference type="NCBI Taxonomy" id="1588"/>
    <lineage>
        <taxon>Bacteria</taxon>
        <taxon>Bacillati</taxon>
        <taxon>Bacillota</taxon>
        <taxon>Bacilli</taxon>
        <taxon>Lactobacillales</taxon>
        <taxon>Lactobacillaceae</taxon>
        <taxon>Lentilactobacillus</taxon>
    </lineage>
</organism>
<proteinExistence type="inferred from homology"/>
<dbReference type="GO" id="GO:0006402">
    <property type="term" value="P:mRNA catabolic process"/>
    <property type="evidence" value="ECO:0007669"/>
    <property type="project" value="TreeGrafter"/>
</dbReference>
<comment type="similarity">
    <text evidence="1">Belongs to the PemK/MazF family.</text>
</comment>
<dbReference type="PANTHER" id="PTHR33988">
    <property type="entry name" value="ENDORIBONUCLEASE MAZF-RELATED"/>
    <property type="match status" value="1"/>
</dbReference>
<dbReference type="InterPro" id="IPR003477">
    <property type="entry name" value="PemK-like"/>
</dbReference>
<dbReference type="Proteomes" id="UP000465035">
    <property type="component" value="Chromosome"/>
</dbReference>
<dbReference type="GeneID" id="69057549"/>
<keyword evidence="2" id="KW-1277">Toxin-antitoxin system</keyword>
<reference evidence="3 4" key="1">
    <citation type="submission" date="2019-12" db="EMBL/GenBank/DDBJ databases">
        <title>Lactobacillus hilgardii FLUB.</title>
        <authorList>
            <person name="Gustaw K."/>
        </authorList>
    </citation>
    <scope>NUCLEOTIDE SEQUENCE [LARGE SCALE GENOMIC DNA]</scope>
    <source>
        <strain evidence="3 4">FLUB</strain>
    </source>
</reference>
<dbReference type="SMR" id="A0A6P1E2C8"/>
<dbReference type="SUPFAM" id="SSF50118">
    <property type="entry name" value="Cell growth inhibitor/plasmid maintenance toxic component"/>
    <property type="match status" value="1"/>
</dbReference>
<sequence length="126" mass="14554">MRDYQYHGYTPRQGDIITVNLDPQVGREIKKRRPVVVVSSDGYNAKTGFVQVCPITHTIRKRAGFFSMNTRHVTGQVNAIQLRSLDFISERRAIKKVDELDPETFGKVAQFIRFIFDFDQVIDFGE</sequence>
<name>A0A6P1E2C8_LENHI</name>